<evidence type="ECO:0000313" key="2">
    <source>
        <dbReference type="Proteomes" id="UP001595528"/>
    </source>
</evidence>
<reference evidence="2" key="1">
    <citation type="journal article" date="2019" name="Int. J. Syst. Evol. Microbiol.">
        <title>The Global Catalogue of Microorganisms (GCM) 10K type strain sequencing project: providing services to taxonomists for standard genome sequencing and annotation.</title>
        <authorList>
            <consortium name="The Broad Institute Genomics Platform"/>
            <consortium name="The Broad Institute Genome Sequencing Center for Infectious Disease"/>
            <person name="Wu L."/>
            <person name="Ma J."/>
        </authorList>
    </citation>
    <scope>NUCLEOTIDE SEQUENCE [LARGE SCALE GENOMIC DNA]</scope>
    <source>
        <strain evidence="2">KCTC 42964</strain>
    </source>
</reference>
<organism evidence="1 2">
    <name type="scientific">Marinibaculum pumilum</name>
    <dbReference type="NCBI Taxonomy" id="1766165"/>
    <lineage>
        <taxon>Bacteria</taxon>
        <taxon>Pseudomonadati</taxon>
        <taxon>Pseudomonadota</taxon>
        <taxon>Alphaproteobacteria</taxon>
        <taxon>Rhodospirillales</taxon>
        <taxon>Rhodospirillaceae</taxon>
        <taxon>Marinibaculum</taxon>
    </lineage>
</organism>
<proteinExistence type="predicted"/>
<name>A0ABV7KV06_9PROT</name>
<accession>A0ABV7KV06</accession>
<keyword evidence="2" id="KW-1185">Reference proteome</keyword>
<feature type="non-terminal residue" evidence="1">
    <location>
        <position position="61"/>
    </location>
</feature>
<gene>
    <name evidence="1" type="ORF">ACFOGJ_03025</name>
</gene>
<dbReference type="EMBL" id="JBHRTR010000009">
    <property type="protein sequence ID" value="MFC3226183.1"/>
    <property type="molecule type" value="Genomic_DNA"/>
</dbReference>
<evidence type="ECO:0000313" key="1">
    <source>
        <dbReference type="EMBL" id="MFC3226183.1"/>
    </source>
</evidence>
<dbReference type="Proteomes" id="UP001595528">
    <property type="component" value="Unassembled WGS sequence"/>
</dbReference>
<comment type="caution">
    <text evidence="1">The sequence shown here is derived from an EMBL/GenBank/DDBJ whole genome shotgun (WGS) entry which is preliminary data.</text>
</comment>
<sequence length="61" mass="6205">MAARTELASPAAPDCGPARLEVAIELSKKSWLVAVQSPFSGKASLHSVASGDAAALLDVLE</sequence>
<protein>
    <submittedName>
        <fullName evidence="1">Uncharacterized protein</fullName>
    </submittedName>
</protein>